<protein>
    <submittedName>
        <fullName evidence="7">NADPH-dependent oxidoreductase</fullName>
    </submittedName>
</protein>
<dbReference type="Gene3D" id="3.40.109.10">
    <property type="entry name" value="NADH Oxidase"/>
    <property type="match status" value="1"/>
</dbReference>
<evidence type="ECO:0000256" key="5">
    <source>
        <dbReference type="PIRNR" id="PIRNR005426"/>
    </source>
</evidence>
<keyword evidence="8" id="KW-1185">Reference proteome</keyword>
<dbReference type="Pfam" id="PF00881">
    <property type="entry name" value="Nitroreductase"/>
    <property type="match status" value="1"/>
</dbReference>
<evidence type="ECO:0000313" key="7">
    <source>
        <dbReference type="EMBL" id="MDO6416703.1"/>
    </source>
</evidence>
<dbReference type="PANTHER" id="PTHR43425">
    <property type="entry name" value="OXYGEN-INSENSITIVE NADPH NITROREDUCTASE"/>
    <property type="match status" value="1"/>
</dbReference>
<keyword evidence="3 5" id="KW-0288">FMN</keyword>
<comment type="similarity">
    <text evidence="1 5">Belongs to the flavin oxidoreductase frp family.</text>
</comment>
<accession>A0ABT8YEC5</accession>
<dbReference type="PIRSF" id="PIRSF005426">
    <property type="entry name" value="Frp"/>
    <property type="match status" value="1"/>
</dbReference>
<dbReference type="RefSeq" id="WP_303546484.1">
    <property type="nucleotide sequence ID" value="NZ_JAUOTP010000012.1"/>
</dbReference>
<evidence type="ECO:0000259" key="6">
    <source>
        <dbReference type="Pfam" id="PF00881"/>
    </source>
</evidence>
<dbReference type="InterPro" id="IPR000415">
    <property type="entry name" value="Nitroreductase-like"/>
</dbReference>
<evidence type="ECO:0000256" key="4">
    <source>
        <dbReference type="ARBA" id="ARBA00023002"/>
    </source>
</evidence>
<name>A0ABT8YEC5_9SPHN</name>
<evidence type="ECO:0000256" key="1">
    <source>
        <dbReference type="ARBA" id="ARBA00008366"/>
    </source>
</evidence>
<organism evidence="7 8">
    <name type="scientific">Sphingomonas natans</name>
    <dbReference type="NCBI Taxonomy" id="3063330"/>
    <lineage>
        <taxon>Bacteria</taxon>
        <taxon>Pseudomonadati</taxon>
        <taxon>Pseudomonadota</taxon>
        <taxon>Alphaproteobacteria</taxon>
        <taxon>Sphingomonadales</taxon>
        <taxon>Sphingomonadaceae</taxon>
        <taxon>Sphingomonas</taxon>
    </lineage>
</organism>
<keyword evidence="5" id="KW-0521">NADP</keyword>
<feature type="domain" description="Nitroreductase" evidence="6">
    <location>
        <begin position="47"/>
        <end position="200"/>
    </location>
</feature>
<comment type="caution">
    <text evidence="7">The sequence shown here is derived from an EMBL/GenBank/DDBJ whole genome shotgun (WGS) entry which is preliminary data.</text>
</comment>
<dbReference type="InterPro" id="IPR016446">
    <property type="entry name" value="Flavin_OxRdtase_Frp"/>
</dbReference>
<evidence type="ECO:0000256" key="3">
    <source>
        <dbReference type="ARBA" id="ARBA00022643"/>
    </source>
</evidence>
<gene>
    <name evidence="7" type="ORF">Q4F19_20125</name>
</gene>
<evidence type="ECO:0000313" key="8">
    <source>
        <dbReference type="Proteomes" id="UP001169764"/>
    </source>
</evidence>
<keyword evidence="2 5" id="KW-0285">Flavoprotein</keyword>
<keyword evidence="4 5" id="KW-0560">Oxidoreductase</keyword>
<evidence type="ECO:0000256" key="2">
    <source>
        <dbReference type="ARBA" id="ARBA00022630"/>
    </source>
</evidence>
<dbReference type="PANTHER" id="PTHR43425:SF2">
    <property type="entry name" value="OXYGEN-INSENSITIVE NADPH NITROREDUCTASE"/>
    <property type="match status" value="1"/>
</dbReference>
<dbReference type="EMBL" id="JAUOTP010000012">
    <property type="protein sequence ID" value="MDO6416703.1"/>
    <property type="molecule type" value="Genomic_DNA"/>
</dbReference>
<proteinExistence type="inferred from homology"/>
<dbReference type="SUPFAM" id="SSF55469">
    <property type="entry name" value="FMN-dependent nitroreductase-like"/>
    <property type="match status" value="1"/>
</dbReference>
<dbReference type="CDD" id="cd02146">
    <property type="entry name" value="NfsA-like"/>
    <property type="match status" value="1"/>
</dbReference>
<dbReference type="Proteomes" id="UP001169764">
    <property type="component" value="Unassembled WGS sequence"/>
</dbReference>
<sequence>MSSAADLAFASTPDTDERLNARLFDRYRNTLDVPVAWNETLDTLIAHRSVRAYLPQALPVGTVELLVAAAQSAASSSNLQPWSVVAVEDPARKARLASLAGDQKQIHQAPLFLLWLVDLNRLDRIGEALATPADGLRYLESFLLGAVDTSLAAQSAVVALESIGLGSCYIGAIRNKPAEVAAELNLPPNVFALFGLTVGYPDPGRPASVKPRLPQEAVLFRETYGADDNAHHVAAYDRRLRSFQREQAMVERDWSEQASQRVRGAHLALSGRHELRDILHGLGFGLE</sequence>
<dbReference type="InterPro" id="IPR029479">
    <property type="entry name" value="Nitroreductase"/>
</dbReference>
<reference evidence="7" key="1">
    <citation type="submission" date="2023-07" db="EMBL/GenBank/DDBJ databases">
        <authorList>
            <person name="Kim M."/>
        </authorList>
    </citation>
    <scope>NUCLEOTIDE SEQUENCE</scope>
    <source>
        <strain evidence="7">BIUV-7</strain>
    </source>
</reference>